<dbReference type="RefSeq" id="WP_205158191.1">
    <property type="nucleotide sequence ID" value="NZ_JAFEUM010000003.1"/>
</dbReference>
<evidence type="ECO:0000256" key="1">
    <source>
        <dbReference type="SAM" id="Phobius"/>
    </source>
</evidence>
<keyword evidence="1" id="KW-0472">Membrane</keyword>
<keyword evidence="1" id="KW-0812">Transmembrane</keyword>
<accession>A0ABS2HGF0</accession>
<comment type="caution">
    <text evidence="4">The sequence shown here is derived from an EMBL/GenBank/DDBJ whole genome shotgun (WGS) entry which is preliminary data.</text>
</comment>
<sequence>MMLRNTHWLWALIGLFIALPAHSAQSIQVGSYNCPPFIIESTSDDQVEYRGLSVLLWDQIAKELDIDYSLNNFELEALLQEVEASSIAVGISCISITPEREKRLDFTHSFYETHLAIAVKPIGIGGMVINLITNAKLWKILGLVALVASIVGAIYYFLEHRVNSKLYSMKSKSARGIEGFILGLLFITKGPFNYYEFQTLTGRVLTVLLAVITTFALASITALLASSLTLGALTSDINGPNDLRDKKVAAKLESTASKYLTRRGIHHTTYEDLDGLMTALDNGSVQAIVADDAVLKYTIGQANLEGLLEGISVLPYQFEKQNYGLILPEDSPLRESINQALLKVRGSEQWQASLTEYRLQ</sequence>
<feature type="transmembrane region" description="Helical" evidence="1">
    <location>
        <begin position="137"/>
        <end position="158"/>
    </location>
</feature>
<feature type="chain" id="PRO_5046345874" evidence="2">
    <location>
        <begin position="24"/>
        <end position="360"/>
    </location>
</feature>
<dbReference type="EMBL" id="JAFEUM010000003">
    <property type="protein sequence ID" value="MBM7036620.1"/>
    <property type="molecule type" value="Genomic_DNA"/>
</dbReference>
<gene>
    <name evidence="4" type="ORF">JQC93_09390</name>
</gene>
<dbReference type="Proteomes" id="UP000809621">
    <property type="component" value="Unassembled WGS sequence"/>
</dbReference>
<dbReference type="SMART" id="SM00062">
    <property type="entry name" value="PBPb"/>
    <property type="match status" value="1"/>
</dbReference>
<evidence type="ECO:0000313" key="4">
    <source>
        <dbReference type="EMBL" id="MBM7036620.1"/>
    </source>
</evidence>
<name>A0ABS2HGF0_9VIBR</name>
<dbReference type="InterPro" id="IPR015683">
    <property type="entry name" value="Ionotropic_Glu_rcpt"/>
</dbReference>
<dbReference type="PANTHER" id="PTHR18966">
    <property type="entry name" value="IONOTROPIC GLUTAMATE RECEPTOR"/>
    <property type="match status" value="1"/>
</dbReference>
<dbReference type="SUPFAM" id="SSF53850">
    <property type="entry name" value="Periplasmic binding protein-like II"/>
    <property type="match status" value="1"/>
</dbReference>
<protein>
    <submittedName>
        <fullName evidence="4">Transporter substrate-binding domain-containing protein</fullName>
    </submittedName>
</protein>
<feature type="transmembrane region" description="Helical" evidence="1">
    <location>
        <begin position="207"/>
        <end position="234"/>
    </location>
</feature>
<reference evidence="4 5" key="1">
    <citation type="submission" date="2021-02" db="EMBL/GenBank/DDBJ databases">
        <authorList>
            <person name="Park J.-S."/>
        </authorList>
    </citation>
    <scope>NUCLEOTIDE SEQUENCE [LARGE SCALE GENOMIC DNA]</scope>
    <source>
        <strain evidence="4 5">188UL20-2</strain>
    </source>
</reference>
<evidence type="ECO:0000259" key="3">
    <source>
        <dbReference type="SMART" id="SM00062"/>
    </source>
</evidence>
<evidence type="ECO:0000313" key="5">
    <source>
        <dbReference type="Proteomes" id="UP000809621"/>
    </source>
</evidence>
<keyword evidence="2" id="KW-0732">Signal</keyword>
<dbReference type="Gene3D" id="3.40.190.10">
    <property type="entry name" value="Periplasmic binding protein-like II"/>
    <property type="match status" value="3"/>
</dbReference>
<dbReference type="InterPro" id="IPR001638">
    <property type="entry name" value="Solute-binding_3/MltF_N"/>
</dbReference>
<feature type="transmembrane region" description="Helical" evidence="1">
    <location>
        <begin position="179"/>
        <end position="195"/>
    </location>
</feature>
<feature type="signal peptide" evidence="2">
    <location>
        <begin position="1"/>
        <end position="23"/>
    </location>
</feature>
<keyword evidence="5" id="KW-1185">Reference proteome</keyword>
<feature type="domain" description="Solute-binding protein family 3/N-terminal" evidence="3">
    <location>
        <begin position="26"/>
        <end position="354"/>
    </location>
</feature>
<evidence type="ECO:0000256" key="2">
    <source>
        <dbReference type="SAM" id="SignalP"/>
    </source>
</evidence>
<proteinExistence type="predicted"/>
<dbReference type="Pfam" id="PF00497">
    <property type="entry name" value="SBP_bac_3"/>
    <property type="match status" value="1"/>
</dbReference>
<organism evidence="4 5">
    <name type="scientific">Vibrio ulleungensis</name>
    <dbReference type="NCBI Taxonomy" id="2807619"/>
    <lineage>
        <taxon>Bacteria</taxon>
        <taxon>Pseudomonadati</taxon>
        <taxon>Pseudomonadota</taxon>
        <taxon>Gammaproteobacteria</taxon>
        <taxon>Vibrionales</taxon>
        <taxon>Vibrionaceae</taxon>
        <taxon>Vibrio</taxon>
    </lineage>
</organism>
<keyword evidence="1" id="KW-1133">Transmembrane helix</keyword>